<protein>
    <submittedName>
        <fullName evidence="3">Glycoside hydrolase 2 (Mannanase, beta-galactosidase)</fullName>
    </submittedName>
</protein>
<dbReference type="PANTHER" id="PTHR12858">
    <property type="entry name" value="RIBOSOME BIOGENESIS PROTEIN"/>
    <property type="match status" value="1"/>
</dbReference>
<feature type="compositionally biased region" description="Basic and acidic residues" evidence="1">
    <location>
        <begin position="222"/>
        <end position="250"/>
    </location>
</feature>
<dbReference type="EMBL" id="MU827354">
    <property type="protein sequence ID" value="KAJ7351820.1"/>
    <property type="molecule type" value="Genomic_DNA"/>
</dbReference>
<dbReference type="InterPro" id="IPR039761">
    <property type="entry name" value="Bms1/Tsr1"/>
</dbReference>
<evidence type="ECO:0000313" key="3">
    <source>
        <dbReference type="EMBL" id="KAJ7351820.1"/>
    </source>
</evidence>
<dbReference type="Proteomes" id="UP001163046">
    <property type="component" value="Unassembled WGS sequence"/>
</dbReference>
<evidence type="ECO:0000313" key="4">
    <source>
        <dbReference type="Proteomes" id="UP001163046"/>
    </source>
</evidence>
<name>A0A9W9YJZ1_9CNID</name>
<dbReference type="GO" id="GO:0030686">
    <property type="term" value="C:90S preribosome"/>
    <property type="evidence" value="ECO:0007669"/>
    <property type="project" value="TreeGrafter"/>
</dbReference>
<dbReference type="OrthoDB" id="5985400at2759"/>
<dbReference type="GO" id="GO:0034511">
    <property type="term" value="F:U3 snoRNA binding"/>
    <property type="evidence" value="ECO:0007669"/>
    <property type="project" value="TreeGrafter"/>
</dbReference>
<comment type="caution">
    <text evidence="3">The sequence shown here is derived from an EMBL/GenBank/DDBJ whole genome shotgun (WGS) entry which is preliminary data.</text>
</comment>
<dbReference type="InterPro" id="IPR007034">
    <property type="entry name" value="BMS1_TSR1_C"/>
</dbReference>
<dbReference type="GO" id="GO:0005525">
    <property type="term" value="F:GTP binding"/>
    <property type="evidence" value="ECO:0007669"/>
    <property type="project" value="TreeGrafter"/>
</dbReference>
<keyword evidence="4" id="KW-1185">Reference proteome</keyword>
<dbReference type="Pfam" id="PF04950">
    <property type="entry name" value="RIBIOP_C"/>
    <property type="match status" value="1"/>
</dbReference>
<dbReference type="PANTHER" id="PTHR12858:SF2">
    <property type="entry name" value="RIBOSOME BIOGENESIS PROTEIN BMS1 HOMOLOG"/>
    <property type="match status" value="1"/>
</dbReference>
<accession>A0A9W9YJZ1</accession>
<feature type="region of interest" description="Disordered" evidence="1">
    <location>
        <begin position="214"/>
        <end position="250"/>
    </location>
</feature>
<evidence type="ECO:0000259" key="2">
    <source>
        <dbReference type="Pfam" id="PF04950"/>
    </source>
</evidence>
<keyword evidence="3" id="KW-0378">Hydrolase</keyword>
<sequence>MYLRDSVLFSFKFCNDEEIVYDPVSYDLLLVFIVYFLQGMFNSALEVAKFEGATIRTVSGIRGQVKRALKTPDGAFRATFEDKILISGKHCLHKDLVPSHHTELLQPRDVTAPAPDQKETWQGMRSVGQLRRDLGLKAPVNGDSLYKPIERVTRHFNPLVIPAKLQKELPFKSKPKQMKKRTKPSLETKRAVVMEPHEKSAFTLMQQLYTANKEKQRKRKEKFQEKRNVYRSEQEKKDVKRQQKQREERKKLNTDIIHALCKNNGFFLEPSGFFY</sequence>
<dbReference type="GO" id="GO:0003924">
    <property type="term" value="F:GTPase activity"/>
    <property type="evidence" value="ECO:0007669"/>
    <property type="project" value="TreeGrafter"/>
</dbReference>
<dbReference type="AlphaFoldDB" id="A0A9W9YJZ1"/>
<feature type="domain" description="Ribosome biogenesis protein BMS1/TSR1 C-terminal" evidence="2">
    <location>
        <begin position="36"/>
        <end position="86"/>
    </location>
</feature>
<organism evidence="3 4">
    <name type="scientific">Desmophyllum pertusum</name>
    <dbReference type="NCBI Taxonomy" id="174260"/>
    <lineage>
        <taxon>Eukaryota</taxon>
        <taxon>Metazoa</taxon>
        <taxon>Cnidaria</taxon>
        <taxon>Anthozoa</taxon>
        <taxon>Hexacorallia</taxon>
        <taxon>Scleractinia</taxon>
        <taxon>Caryophylliina</taxon>
        <taxon>Caryophylliidae</taxon>
        <taxon>Desmophyllum</taxon>
    </lineage>
</organism>
<dbReference type="GO" id="GO:0000462">
    <property type="term" value="P:maturation of SSU-rRNA from tricistronic rRNA transcript (SSU-rRNA, 5.8S rRNA, LSU-rRNA)"/>
    <property type="evidence" value="ECO:0007669"/>
    <property type="project" value="TreeGrafter"/>
</dbReference>
<gene>
    <name evidence="3" type="primary">BMS1_2</name>
    <name evidence="3" type="ORF">OS493_035302</name>
</gene>
<reference evidence="3" key="1">
    <citation type="submission" date="2023-01" db="EMBL/GenBank/DDBJ databases">
        <title>Genome assembly of the deep-sea coral Lophelia pertusa.</title>
        <authorList>
            <person name="Herrera S."/>
            <person name="Cordes E."/>
        </authorList>
    </citation>
    <scope>NUCLEOTIDE SEQUENCE</scope>
    <source>
        <strain evidence="3">USNM1676648</strain>
        <tissue evidence="3">Polyp</tissue>
    </source>
</reference>
<dbReference type="GO" id="GO:0000479">
    <property type="term" value="P:endonucleolytic cleavage of tricistronic rRNA transcript (SSU-rRNA, 5.8S rRNA, LSU-rRNA)"/>
    <property type="evidence" value="ECO:0007669"/>
    <property type="project" value="TreeGrafter"/>
</dbReference>
<evidence type="ECO:0000256" key="1">
    <source>
        <dbReference type="SAM" id="MobiDB-lite"/>
    </source>
</evidence>
<proteinExistence type="predicted"/>